<evidence type="ECO:0000313" key="3">
    <source>
        <dbReference type="EMBL" id="AHB50355.1"/>
    </source>
</evidence>
<organism evidence="3 4">
    <name type="scientific">Hyphomicrobium nitrativorans NL23</name>
    <dbReference type="NCBI Taxonomy" id="1029756"/>
    <lineage>
        <taxon>Bacteria</taxon>
        <taxon>Pseudomonadati</taxon>
        <taxon>Pseudomonadota</taxon>
        <taxon>Alphaproteobacteria</taxon>
        <taxon>Hyphomicrobiales</taxon>
        <taxon>Hyphomicrobiaceae</taxon>
        <taxon>Hyphomicrobium</taxon>
    </lineage>
</organism>
<evidence type="ECO:0000313" key="4">
    <source>
        <dbReference type="Proteomes" id="UP000018542"/>
    </source>
</evidence>
<dbReference type="STRING" id="1029756.W911_14665"/>
<evidence type="ECO:0000256" key="2">
    <source>
        <dbReference type="SAM" id="MobiDB-lite"/>
    </source>
</evidence>
<dbReference type="AlphaFoldDB" id="V5SJU5"/>
<dbReference type="KEGG" id="hni:W911_14665"/>
<keyword evidence="4" id="KW-1185">Reference proteome</keyword>
<dbReference type="RefSeq" id="WP_023788244.1">
    <property type="nucleotide sequence ID" value="NC_022997.1"/>
</dbReference>
<feature type="compositionally biased region" description="Pro residues" evidence="2">
    <location>
        <begin position="208"/>
        <end position="221"/>
    </location>
</feature>
<dbReference type="Proteomes" id="UP000018542">
    <property type="component" value="Chromosome"/>
</dbReference>
<dbReference type="HOGENOM" id="CLU_574621_0_0_5"/>
<feature type="region of interest" description="Disordered" evidence="2">
    <location>
        <begin position="197"/>
        <end position="221"/>
    </location>
</feature>
<sequence length="475" mass="50787">MMATAANSGSYYNFDEPTEAGKRRSRIAEALIGQGTSTAPVGHWTQAVARALQGAMGGYALHQAEQRDEAARRQRSDMDQQTVNALLGVLGPQPQQSQTLDPVAAALTGQESGPSADVHDPDMVRPPTPVSPTGEAGVFEGAPGGRNAIIAAEPAGHGFQPVQPMGGGGLPMQTGGVSPQPERHALDPVTAALAGQEAGPQPQMMGPHPQPMGRPQMPAPAPAQAQRTAGLQVDPATRQYLETLIRNPQTRAQGVAMLNAFMQERRKANAPLSPIQQAQLRKSNLEIEKLELEKQAKAREGEKVDNLGQNISGGLDQLARVSSEFSPWTFEAATGTYQGDPNSYVGSLLRGWGSLINTGRDRHTSEVRNRIAGDTEALAAAIKPLIRAPGEGPWTDKDQERLVAVVGNLAQANDEGEYHRALEGVRQRVKANFNIDLPPINFPERQLGGSGRPRAQHPQTGEVVEFDGQQWRPVK</sequence>
<protein>
    <submittedName>
        <fullName evidence="3">Uncharacterized protein</fullName>
    </submittedName>
</protein>
<accession>V5SJU5</accession>
<feature type="region of interest" description="Disordered" evidence="2">
    <location>
        <begin position="1"/>
        <end position="20"/>
    </location>
</feature>
<proteinExistence type="predicted"/>
<name>V5SJU5_9HYPH</name>
<dbReference type="PATRIC" id="fig|1029756.8.peg.3054"/>
<dbReference type="EMBL" id="CP006912">
    <property type="protein sequence ID" value="AHB50355.1"/>
    <property type="molecule type" value="Genomic_DNA"/>
</dbReference>
<evidence type="ECO:0000256" key="1">
    <source>
        <dbReference type="SAM" id="Coils"/>
    </source>
</evidence>
<feature type="region of interest" description="Disordered" evidence="2">
    <location>
        <begin position="109"/>
        <end position="142"/>
    </location>
</feature>
<gene>
    <name evidence="3" type="ORF">W911_14665</name>
</gene>
<reference evidence="3 4" key="1">
    <citation type="journal article" date="2014" name="Genome Announc.">
        <title>Complete Genome Sequence of Hyphomicrobium nitrativorans Strain NL23, a Denitrifying Bacterium Isolated from Biofilm of a Methanol-Fed Denitrification System Treating Seawater at the Montreal Biodome.</title>
        <authorList>
            <person name="Martineau C."/>
            <person name="Villeneuve C."/>
            <person name="Mauffrey F."/>
            <person name="Villemur R."/>
        </authorList>
    </citation>
    <scope>NUCLEOTIDE SEQUENCE [LARGE SCALE GENOMIC DNA]</scope>
    <source>
        <strain evidence="3">NL23</strain>
    </source>
</reference>
<feature type="compositionally biased region" description="Polar residues" evidence="2">
    <location>
        <begin position="1"/>
        <end position="11"/>
    </location>
</feature>
<keyword evidence="1" id="KW-0175">Coiled coil</keyword>
<feature type="region of interest" description="Disordered" evidence="2">
    <location>
        <begin position="444"/>
        <end position="475"/>
    </location>
</feature>
<feature type="coiled-coil region" evidence="1">
    <location>
        <begin position="275"/>
        <end position="302"/>
    </location>
</feature>